<dbReference type="AlphaFoldDB" id="A0A1H9K2Y7"/>
<dbReference type="OrthoDB" id="9768793at2"/>
<dbReference type="STRING" id="65499.SAMN04488000_105156"/>
<organism evidence="3 4">
    <name type="scientific">Lentzea albida</name>
    <dbReference type="NCBI Taxonomy" id="65499"/>
    <lineage>
        <taxon>Bacteria</taxon>
        <taxon>Bacillati</taxon>
        <taxon>Actinomycetota</taxon>
        <taxon>Actinomycetes</taxon>
        <taxon>Pseudonocardiales</taxon>
        <taxon>Pseudonocardiaceae</taxon>
        <taxon>Lentzea</taxon>
    </lineage>
</organism>
<protein>
    <submittedName>
        <fullName evidence="3">Predicted oxidoreductase</fullName>
    </submittedName>
</protein>
<evidence type="ECO:0000313" key="4">
    <source>
        <dbReference type="Proteomes" id="UP000199503"/>
    </source>
</evidence>
<dbReference type="PANTHER" id="PTHR43364">
    <property type="entry name" value="NADH-SPECIFIC METHYLGLYOXAL REDUCTASE-RELATED"/>
    <property type="match status" value="1"/>
</dbReference>
<feature type="domain" description="NADP-dependent oxidoreductase" evidence="2">
    <location>
        <begin position="18"/>
        <end position="311"/>
    </location>
</feature>
<dbReference type="Gene3D" id="3.20.20.100">
    <property type="entry name" value="NADP-dependent oxidoreductase domain"/>
    <property type="match status" value="1"/>
</dbReference>
<dbReference type="GO" id="GO:0005829">
    <property type="term" value="C:cytosol"/>
    <property type="evidence" value="ECO:0007669"/>
    <property type="project" value="TreeGrafter"/>
</dbReference>
<evidence type="ECO:0000256" key="1">
    <source>
        <dbReference type="ARBA" id="ARBA00023002"/>
    </source>
</evidence>
<dbReference type="InterPro" id="IPR050523">
    <property type="entry name" value="AKR_Detox_Biosynth"/>
</dbReference>
<dbReference type="RefSeq" id="WP_089916157.1">
    <property type="nucleotide sequence ID" value="NZ_FOFV01000005.1"/>
</dbReference>
<gene>
    <name evidence="3" type="ORF">SAMN04488000_105156</name>
</gene>
<proteinExistence type="predicted"/>
<evidence type="ECO:0000259" key="2">
    <source>
        <dbReference type="Pfam" id="PF00248"/>
    </source>
</evidence>
<dbReference type="InterPro" id="IPR036812">
    <property type="entry name" value="NAD(P)_OxRdtase_dom_sf"/>
</dbReference>
<dbReference type="PRINTS" id="PR00069">
    <property type="entry name" value="ALDKETRDTASE"/>
</dbReference>
<dbReference type="SUPFAM" id="SSF51430">
    <property type="entry name" value="NAD(P)-linked oxidoreductase"/>
    <property type="match status" value="1"/>
</dbReference>
<dbReference type="GO" id="GO:0016491">
    <property type="term" value="F:oxidoreductase activity"/>
    <property type="evidence" value="ECO:0007669"/>
    <property type="project" value="UniProtKB-KW"/>
</dbReference>
<accession>A0A1H9K2Y7</accession>
<dbReference type="Proteomes" id="UP000199503">
    <property type="component" value="Unassembled WGS sequence"/>
</dbReference>
<dbReference type="Pfam" id="PF00248">
    <property type="entry name" value="Aldo_ket_red"/>
    <property type="match status" value="1"/>
</dbReference>
<dbReference type="InterPro" id="IPR023210">
    <property type="entry name" value="NADP_OxRdtase_dom"/>
</dbReference>
<keyword evidence="4" id="KW-1185">Reference proteome</keyword>
<dbReference type="PANTHER" id="PTHR43364:SF4">
    <property type="entry name" value="NAD(P)-LINKED OXIDOREDUCTASE SUPERFAMILY PROTEIN"/>
    <property type="match status" value="1"/>
</dbReference>
<dbReference type="EMBL" id="FOFV01000005">
    <property type="protein sequence ID" value="SEQ93611.1"/>
    <property type="molecule type" value="Genomic_DNA"/>
</dbReference>
<dbReference type="InterPro" id="IPR020471">
    <property type="entry name" value="AKR"/>
</dbReference>
<sequence>MRYQAFGRNSGLRVSEYVLGTAGFGSAPGAAGVDGAKAVFEAFVAAGGTTFDSSNIYQNGEAETLLGEFLGRDRDDFVVITKYSGSRQDRVRPGTTGNSRKTMIRSIEESLRRLKTDHVDVFMPHFPDGVTPIAEILAGFEDLVRAGKIRYGGLSNFPAWRVAGAAVRAELAGGPPLVGIQTEYSLAERSAERELIPMADAHGLGVVLYSPLAGGLLTGKYRRGERGRLTGRGVEHDARRDAVLDAVLAVAEEVGTGPVQVALAWLRQRAARTRTSMIPIVGPRTPAHLEGYLDALSVDLGHDHYRLLDEAAAIRLGTPHEDVAGALAHGVDGERSLLDAPPVPVA</sequence>
<evidence type="ECO:0000313" key="3">
    <source>
        <dbReference type="EMBL" id="SEQ93611.1"/>
    </source>
</evidence>
<name>A0A1H9K2Y7_9PSEU</name>
<reference evidence="4" key="1">
    <citation type="submission" date="2016-10" db="EMBL/GenBank/DDBJ databases">
        <authorList>
            <person name="Varghese N."/>
            <person name="Submissions S."/>
        </authorList>
    </citation>
    <scope>NUCLEOTIDE SEQUENCE [LARGE SCALE GENOMIC DNA]</scope>
    <source>
        <strain evidence="4">DSM 44437</strain>
    </source>
</reference>
<keyword evidence="1" id="KW-0560">Oxidoreductase</keyword>